<dbReference type="Pfam" id="PF00436">
    <property type="entry name" value="SSB"/>
    <property type="match status" value="1"/>
</dbReference>
<evidence type="ECO:0000313" key="5">
    <source>
        <dbReference type="EMBL" id="KKY24337.1"/>
    </source>
</evidence>
<dbReference type="InterPro" id="IPR000424">
    <property type="entry name" value="Primosome_PriB/ssb"/>
</dbReference>
<proteinExistence type="predicted"/>
<reference evidence="5 6" key="1">
    <citation type="submission" date="2015-03" db="EMBL/GenBank/DDBJ databases">
        <authorList>
            <person name="Morales-Cruz A."/>
            <person name="Amrine K.C."/>
            <person name="Cantu D."/>
        </authorList>
    </citation>
    <scope>NUCLEOTIDE SEQUENCE [LARGE SCALE GENOMIC DNA]</scope>
    <source>
        <strain evidence="5">DS831</strain>
    </source>
</reference>
<evidence type="ECO:0000313" key="4">
    <source>
        <dbReference type="EMBL" id="KAL0262089.1"/>
    </source>
</evidence>
<sequence>MNAFRSTFAARTTAAAAGRRAFSSTPRSPLAKMTIIGRLGAEPELHTAANTGREYVRYVLGTTTGPRDRNETSWFRVSCFDEGARKDYLLNLPKGTLMHLEADAKMDTFETSEGQKATRLSLTQRNIEILSRPQRQTDSEGPMGAAPRDGSA</sequence>
<reference evidence="4 7" key="3">
    <citation type="submission" date="2024-02" db="EMBL/GenBank/DDBJ databases">
        <title>De novo assembly and annotation of 12 fungi associated with fruit tree decline syndrome in Ontario, Canada.</title>
        <authorList>
            <person name="Sulman M."/>
            <person name="Ellouze W."/>
            <person name="Ilyukhin E."/>
        </authorList>
    </citation>
    <scope>NUCLEOTIDE SEQUENCE [LARGE SCALE GENOMIC DNA]</scope>
    <source>
        <strain evidence="4 7">FDS-637</strain>
    </source>
</reference>
<accession>A0A0G2ENL2</accession>
<feature type="region of interest" description="Disordered" evidence="3">
    <location>
        <begin position="128"/>
        <end position="152"/>
    </location>
</feature>
<evidence type="ECO:0000256" key="1">
    <source>
        <dbReference type="ARBA" id="ARBA00023125"/>
    </source>
</evidence>
<evidence type="ECO:0000256" key="3">
    <source>
        <dbReference type="SAM" id="MobiDB-lite"/>
    </source>
</evidence>
<comment type="caution">
    <text evidence="5">The sequence shown here is derived from an EMBL/GenBank/DDBJ whole genome shotgun (WGS) entry which is preliminary data.</text>
</comment>
<evidence type="ECO:0000313" key="6">
    <source>
        <dbReference type="Proteomes" id="UP000034182"/>
    </source>
</evidence>
<dbReference type="AlphaFoldDB" id="A0A0G2ENL2"/>
<gene>
    <name evidence="4" type="primary">RIM1</name>
    <name evidence="4" type="ORF">SLS55_003525</name>
    <name evidence="5" type="ORF">UCDDS831_g02514</name>
</gene>
<dbReference type="Gene3D" id="2.40.50.140">
    <property type="entry name" value="Nucleic acid-binding proteins"/>
    <property type="match status" value="1"/>
</dbReference>
<dbReference type="Proteomes" id="UP000034182">
    <property type="component" value="Unassembled WGS sequence"/>
</dbReference>
<dbReference type="EMBL" id="JAJVCZ030000003">
    <property type="protein sequence ID" value="KAL0262089.1"/>
    <property type="molecule type" value="Genomic_DNA"/>
</dbReference>
<dbReference type="SUPFAM" id="SSF50249">
    <property type="entry name" value="Nucleic acid-binding proteins"/>
    <property type="match status" value="1"/>
</dbReference>
<dbReference type="InterPro" id="IPR012340">
    <property type="entry name" value="NA-bd_OB-fold"/>
</dbReference>
<dbReference type="GO" id="GO:0003697">
    <property type="term" value="F:single-stranded DNA binding"/>
    <property type="evidence" value="ECO:0007669"/>
    <property type="project" value="InterPro"/>
</dbReference>
<name>A0A0G2ENL2_9PEZI</name>
<dbReference type="RefSeq" id="XP_066635118.1">
    <property type="nucleotide sequence ID" value="XM_066774999.1"/>
</dbReference>
<organism evidence="5 6">
    <name type="scientific">Diplodia seriata</name>
    <dbReference type="NCBI Taxonomy" id="420778"/>
    <lineage>
        <taxon>Eukaryota</taxon>
        <taxon>Fungi</taxon>
        <taxon>Dikarya</taxon>
        <taxon>Ascomycota</taxon>
        <taxon>Pezizomycotina</taxon>
        <taxon>Dothideomycetes</taxon>
        <taxon>Dothideomycetes incertae sedis</taxon>
        <taxon>Botryosphaeriales</taxon>
        <taxon>Botryosphaeriaceae</taxon>
        <taxon>Diplodia</taxon>
    </lineage>
</organism>
<reference evidence="5 6" key="2">
    <citation type="submission" date="2015-05" db="EMBL/GenBank/DDBJ databases">
        <title>Distinctive expansion of gene families associated with plant cell wall degradation and secondary metabolism in the genomes of grapevine trunk pathogens.</title>
        <authorList>
            <person name="Lawrence D.P."/>
            <person name="Travadon R."/>
            <person name="Rolshausen P.E."/>
            <person name="Baumgartner K."/>
        </authorList>
    </citation>
    <scope>NUCLEOTIDE SEQUENCE [LARGE SCALE GENOMIC DNA]</scope>
    <source>
        <strain evidence="5">DS831</strain>
    </source>
</reference>
<protein>
    <submittedName>
        <fullName evidence="5">Putative ssdna binding</fullName>
    </submittedName>
    <submittedName>
        <fullName evidence="4">SsDNA-binding protein, mitochondrial</fullName>
    </submittedName>
</protein>
<evidence type="ECO:0000256" key="2">
    <source>
        <dbReference type="PROSITE-ProRule" id="PRU00252"/>
    </source>
</evidence>
<dbReference type="Proteomes" id="UP001430584">
    <property type="component" value="Unassembled WGS sequence"/>
</dbReference>
<evidence type="ECO:0000313" key="7">
    <source>
        <dbReference type="Proteomes" id="UP001430584"/>
    </source>
</evidence>
<dbReference type="CDD" id="cd04496">
    <property type="entry name" value="SSB_OBF"/>
    <property type="match status" value="1"/>
</dbReference>
<keyword evidence="7" id="KW-1185">Reference proteome</keyword>
<dbReference type="PROSITE" id="PS50935">
    <property type="entry name" value="SSB"/>
    <property type="match status" value="1"/>
</dbReference>
<dbReference type="GeneID" id="92007610"/>
<dbReference type="EMBL" id="LAQI01000060">
    <property type="protein sequence ID" value="KKY24337.1"/>
    <property type="molecule type" value="Genomic_DNA"/>
</dbReference>
<keyword evidence="1 2" id="KW-0238">DNA-binding</keyword>